<dbReference type="Proteomes" id="UP000013523">
    <property type="component" value="Chromosome"/>
</dbReference>
<dbReference type="HOGENOM" id="CLU_466691_0_0_9"/>
<protein>
    <recommendedName>
        <fullName evidence="1">Tail spike domain-containing protein</fullName>
    </recommendedName>
</protein>
<dbReference type="KEGG" id="cpas:Clopa_2559"/>
<proteinExistence type="predicted"/>
<feature type="domain" description="Tail spike" evidence="1">
    <location>
        <begin position="119"/>
        <end position="342"/>
    </location>
</feature>
<dbReference type="Pfam" id="PF06605">
    <property type="entry name" value="Prophage_tail"/>
    <property type="match status" value="1"/>
</dbReference>
<evidence type="ECO:0000313" key="3">
    <source>
        <dbReference type="Proteomes" id="UP000013523"/>
    </source>
</evidence>
<organism evidence="2 3">
    <name type="scientific">Clostridium pasteurianum BC1</name>
    <dbReference type="NCBI Taxonomy" id="86416"/>
    <lineage>
        <taxon>Bacteria</taxon>
        <taxon>Bacillati</taxon>
        <taxon>Bacillota</taxon>
        <taxon>Clostridia</taxon>
        <taxon>Eubacteriales</taxon>
        <taxon>Clostridiaceae</taxon>
        <taxon>Clostridium</taxon>
    </lineage>
</organism>
<reference evidence="2 3" key="1">
    <citation type="submission" date="2012-01" db="EMBL/GenBank/DDBJ databases">
        <title>Complete sequence of chromosome of Clostridium pasteurianum BC1.</title>
        <authorList>
            <consortium name="US DOE Joint Genome Institute"/>
            <person name="Lucas S."/>
            <person name="Han J."/>
            <person name="Lapidus A."/>
            <person name="Cheng J.-F."/>
            <person name="Goodwin L."/>
            <person name="Pitluck S."/>
            <person name="Peters L."/>
            <person name="Mikhailova N."/>
            <person name="Teshima H."/>
            <person name="Detter J.C."/>
            <person name="Han C."/>
            <person name="Tapia R."/>
            <person name="Land M."/>
            <person name="Hauser L."/>
            <person name="Kyrpides N."/>
            <person name="Ivanova N."/>
            <person name="Pagani I."/>
            <person name="Dunn J."/>
            <person name="Taghavi S."/>
            <person name="Francis A."/>
            <person name="van der Lelie D."/>
            <person name="Woyke T."/>
        </authorList>
    </citation>
    <scope>NUCLEOTIDE SEQUENCE [LARGE SCALE GENOMIC DNA]</scope>
    <source>
        <strain evidence="2 3">BC1</strain>
    </source>
</reference>
<dbReference type="PATRIC" id="fig|86416.3.peg.2545"/>
<gene>
    <name evidence="2" type="ORF">Clopa_2559</name>
</gene>
<dbReference type="eggNOG" id="COG4926">
    <property type="taxonomic scope" value="Bacteria"/>
</dbReference>
<name>R4KA44_CLOPA</name>
<dbReference type="InterPro" id="IPR010572">
    <property type="entry name" value="Tail_dom"/>
</dbReference>
<dbReference type="EMBL" id="CP003261">
    <property type="protein sequence ID" value="AGK97419.1"/>
    <property type="molecule type" value="Genomic_DNA"/>
</dbReference>
<dbReference type="STRING" id="86416.Clopa_2559"/>
<evidence type="ECO:0000259" key="1">
    <source>
        <dbReference type="Pfam" id="PF06605"/>
    </source>
</evidence>
<dbReference type="AlphaFoldDB" id="R4KA44"/>
<sequence length="584" mass="64945">MNVPIASELAPHLLKANETKKAGEVYSLTFTIPYNNPGYNLIFDLLTTVNVNNIYTGEVEFKGRVLLSTEIMQNGKVYKEVECESELGYLNDSRVRAWDIIAISCTDFMQKVIDNHNAHVLPDKQFTLGTVDVPGTITCSTQFENSLNCLIDKMVNTLKVGYLCVRTTDNIRYLDYLQQLPGQSDDIILTKNMKDHNFSEDRTNTATRVIVSGKNNLTIESVNSGKDYLENTEAVNAGYGYIEQYLQFSDIDDPNVLLQKAQDAVEKINVPVYKLTNNILDLSTLELDPHGFHEGTDTTIRIPFLGFLETFPILQIDKDLLNPQNTQITLDNKFENLTDRQLSLQRVAQYMNTVFTEDKKLNGFYLRGYVDLLKTQMGAMADSAEKQQAKAILFEDKIPDSPTYGAMALGTQGFMIASEIVDGEWDWRTFGTGKGFVADLIIAGHLLGGSVDFDLTQGILKITHSDTTYSIFSADGVKRVINGVEYDYTCLAYTGVAIIPDTATSITIQLPNRFKNKSFTATAQAASLQNLADGFALKTYEVGVSGYDYPNARFSIDGTCQAIQISNPSNVPKIDFGITFMVIA</sequence>
<evidence type="ECO:0000313" key="2">
    <source>
        <dbReference type="EMBL" id="AGK97419.1"/>
    </source>
</evidence>
<accession>R4KA44</accession>
<keyword evidence="3" id="KW-1185">Reference proteome</keyword>